<dbReference type="SUPFAM" id="SSF51905">
    <property type="entry name" value="FAD/NAD(P)-binding domain"/>
    <property type="match status" value="2"/>
</dbReference>
<dbReference type="RefSeq" id="WP_208602110.1">
    <property type="nucleotide sequence ID" value="NZ_FMHY01000002.1"/>
</dbReference>
<keyword evidence="9" id="KW-1185">Reference proteome</keyword>
<evidence type="ECO:0000256" key="6">
    <source>
        <dbReference type="ARBA" id="ARBA00023002"/>
    </source>
</evidence>
<protein>
    <submittedName>
        <fullName evidence="8">Sulfide:quinone oxidoreductase</fullName>
    </submittedName>
</protein>
<evidence type="ECO:0000259" key="7">
    <source>
        <dbReference type="Pfam" id="PF07992"/>
    </source>
</evidence>
<evidence type="ECO:0000256" key="1">
    <source>
        <dbReference type="ARBA" id="ARBA00001974"/>
    </source>
</evidence>
<evidence type="ECO:0000256" key="2">
    <source>
        <dbReference type="ARBA" id="ARBA00022630"/>
    </source>
</evidence>
<dbReference type="InterPro" id="IPR036188">
    <property type="entry name" value="FAD/NAD-bd_sf"/>
</dbReference>
<proteinExistence type="predicted"/>
<sequence>MTAVRHHEVVIVGGGTAGISVAARLRRADVRDVVLIEPAGQHYYQPLWTLVGGGQASAEETARPTHKLVPKGVTWIRDRATAVDPDNRSVSLAGGEKIRYDQLVMAPGLQLDFDAVPGLAESVGRRGVSSNYRVDLAPRTWDFIRAVRGGTAIFTMPPGPIKCGGAPQKIAYLAADWWRRQGVLDDIRIILVLPTATIFSQPDWAKVLKGVAAGYGIEVRYESQLVEVDGDSRRAVLLDNASGTSETVDYELLHAVPPQSAPDWLKGSPLADPASPFGYLAVDRHTLRSTRWPEVFALGDVANLPTSKTGAAIRKQAPVAVANLLATRRGETPTARYDGYTSCPLVTAHNRMLLAEFDYELRPQPSFPLIDTMRPRYDMWLLKRHGLPAMYWHGMLRGLA</sequence>
<dbReference type="InterPro" id="IPR015904">
    <property type="entry name" value="Sulphide_quinone_reductase"/>
</dbReference>
<evidence type="ECO:0000313" key="8">
    <source>
        <dbReference type="EMBL" id="SCL58138.1"/>
    </source>
</evidence>
<comment type="cofactor">
    <cofactor evidence="1">
        <name>FAD</name>
        <dbReference type="ChEBI" id="CHEBI:57692"/>
    </cofactor>
</comment>
<keyword evidence="3" id="KW-0874">Quinone</keyword>
<keyword evidence="2" id="KW-0285">Flavoprotein</keyword>
<keyword evidence="5" id="KW-0809">Transit peptide</keyword>
<dbReference type="FunFam" id="3.50.50.60:FF:000034">
    <property type="entry name" value="sulfide:quinone oxidoreductase, mitochondrial"/>
    <property type="match status" value="1"/>
</dbReference>
<name>A0A1C6UVV7_9ACTN</name>
<dbReference type="GO" id="GO:0070221">
    <property type="term" value="P:sulfide oxidation, using sulfide:quinone oxidoreductase"/>
    <property type="evidence" value="ECO:0007669"/>
    <property type="project" value="TreeGrafter"/>
</dbReference>
<keyword evidence="4" id="KW-0274">FAD</keyword>
<dbReference type="Proteomes" id="UP000199696">
    <property type="component" value="Unassembled WGS sequence"/>
</dbReference>
<dbReference type="GO" id="GO:0048038">
    <property type="term" value="F:quinone binding"/>
    <property type="evidence" value="ECO:0007669"/>
    <property type="project" value="UniProtKB-KW"/>
</dbReference>
<dbReference type="GO" id="GO:0070224">
    <property type="term" value="F:sulfide:quinone oxidoreductase activity"/>
    <property type="evidence" value="ECO:0007669"/>
    <property type="project" value="TreeGrafter"/>
</dbReference>
<dbReference type="Pfam" id="PF07992">
    <property type="entry name" value="Pyr_redox_2"/>
    <property type="match status" value="1"/>
</dbReference>
<gene>
    <name evidence="8" type="ORF">GA0070604_3765</name>
</gene>
<dbReference type="PANTHER" id="PTHR10632:SF2">
    <property type="entry name" value="SULFIDE:QUINONE OXIDOREDUCTASE, MITOCHONDRIAL"/>
    <property type="match status" value="1"/>
</dbReference>
<accession>A0A1C6UVV7</accession>
<organism evidence="8 9">
    <name type="scientific">Micromonospora eburnea</name>
    <dbReference type="NCBI Taxonomy" id="227316"/>
    <lineage>
        <taxon>Bacteria</taxon>
        <taxon>Bacillati</taxon>
        <taxon>Actinomycetota</taxon>
        <taxon>Actinomycetes</taxon>
        <taxon>Micromonosporales</taxon>
        <taxon>Micromonosporaceae</taxon>
        <taxon>Micromonospora</taxon>
    </lineage>
</organism>
<evidence type="ECO:0000256" key="3">
    <source>
        <dbReference type="ARBA" id="ARBA00022719"/>
    </source>
</evidence>
<evidence type="ECO:0000313" key="9">
    <source>
        <dbReference type="Proteomes" id="UP000199696"/>
    </source>
</evidence>
<feature type="domain" description="FAD/NAD(P)-binding" evidence="7">
    <location>
        <begin position="8"/>
        <end position="312"/>
    </location>
</feature>
<dbReference type="PANTHER" id="PTHR10632">
    <property type="entry name" value="SULFIDE:QUINONE OXIDOREDUCTASE"/>
    <property type="match status" value="1"/>
</dbReference>
<evidence type="ECO:0000256" key="5">
    <source>
        <dbReference type="ARBA" id="ARBA00022946"/>
    </source>
</evidence>
<reference evidence="9" key="1">
    <citation type="submission" date="2016-06" db="EMBL/GenBank/DDBJ databases">
        <authorList>
            <person name="Varghese N."/>
            <person name="Submissions Spin"/>
        </authorList>
    </citation>
    <scope>NUCLEOTIDE SEQUENCE [LARGE SCALE GENOMIC DNA]</scope>
    <source>
        <strain evidence="9">DSM 44814</strain>
    </source>
</reference>
<dbReference type="GO" id="GO:0071949">
    <property type="term" value="F:FAD binding"/>
    <property type="evidence" value="ECO:0007669"/>
    <property type="project" value="TreeGrafter"/>
</dbReference>
<dbReference type="PRINTS" id="PR00469">
    <property type="entry name" value="PNDRDTASEII"/>
</dbReference>
<keyword evidence="6" id="KW-0560">Oxidoreductase</keyword>
<dbReference type="InterPro" id="IPR023753">
    <property type="entry name" value="FAD/NAD-binding_dom"/>
</dbReference>
<evidence type="ECO:0000256" key="4">
    <source>
        <dbReference type="ARBA" id="ARBA00022827"/>
    </source>
</evidence>
<dbReference type="PRINTS" id="PR00368">
    <property type="entry name" value="FADPNR"/>
</dbReference>
<dbReference type="STRING" id="227316.GA0070604_3765"/>
<dbReference type="Gene3D" id="3.50.50.60">
    <property type="entry name" value="FAD/NAD(P)-binding domain"/>
    <property type="match status" value="2"/>
</dbReference>
<dbReference type="AlphaFoldDB" id="A0A1C6UVV7"/>
<dbReference type="EMBL" id="FMHY01000002">
    <property type="protein sequence ID" value="SCL58138.1"/>
    <property type="molecule type" value="Genomic_DNA"/>
</dbReference>